<dbReference type="Pfam" id="PF00271">
    <property type="entry name" value="Helicase_C"/>
    <property type="match status" value="1"/>
</dbReference>
<dbReference type="Pfam" id="PF00270">
    <property type="entry name" value="DEAD"/>
    <property type="match status" value="1"/>
</dbReference>
<keyword evidence="3" id="KW-0067">ATP-binding</keyword>
<dbReference type="GO" id="GO:0003677">
    <property type="term" value="F:DNA binding"/>
    <property type="evidence" value="ECO:0007669"/>
    <property type="project" value="UniProtKB-KW"/>
</dbReference>
<evidence type="ECO:0000313" key="11">
    <source>
        <dbReference type="Proteomes" id="UP001221142"/>
    </source>
</evidence>
<sequence length="607" mass="67376">MAPQLRWCSPQGRQTITSSTLKLVPQWPNGLYPYQPDLVARILDGQDLLCVQQTGGGKSALFAIPILVSQEMNRNPHLYPNLPMHALPQGVVVTPTKGLAANIVLELKQLGIKALAYCHETITEARKAGCTLVETITECKIWSNVCVDPEHLRDKAWRQISDCGAYRLVYGCTDEAHLVNLWGAGFRPDFRHIGGFFRGRLPSSMSVSALSATLQPGAATQSVCSSLGMLGDNFYEHRSSNERPNTWFIMLPLQNGFGSHVFPQLLFYLNSGRKAAIHCRTIKDVLRVFLYLWRSLPPGPRRLRWIKMYQSLRSTEENKAILQSLDEDPECQVAVATVASANGLNVKSLLDSISLGFPETVDQLWQEKGRVGRNPDTVARGIVLYQPKARAAAEKQVASASLLSHHSGVSKSKRAPKTLEPQKARVLTEDTCYISAFNEIYQNPPLETSSLDYVAAGRHLPCSLCVARHGLQVDIPAPRLPPGVELPLFVDSSSPDPPSAAEKKFKLSKKERLRAEAELLVRVFFFDLLYTICAIRTERVLSANRNHPKSSYFPALLVGAVLNNLLVLDSLSKLESLLQSWAFASSYRARLYAVIHSLRATILSDRE</sequence>
<feature type="non-terminal residue" evidence="10">
    <location>
        <position position="607"/>
    </location>
</feature>
<dbReference type="InterPro" id="IPR014001">
    <property type="entry name" value="Helicase_ATP-bd"/>
</dbReference>
<dbReference type="GO" id="GO:0000724">
    <property type="term" value="P:double-strand break repair via homologous recombination"/>
    <property type="evidence" value="ECO:0007669"/>
    <property type="project" value="TreeGrafter"/>
</dbReference>
<evidence type="ECO:0000256" key="3">
    <source>
        <dbReference type="ARBA" id="ARBA00022840"/>
    </source>
</evidence>
<dbReference type="Proteomes" id="UP001221142">
    <property type="component" value="Unassembled WGS sequence"/>
</dbReference>
<dbReference type="InterPro" id="IPR011545">
    <property type="entry name" value="DEAD/DEAH_box_helicase_dom"/>
</dbReference>
<dbReference type="GO" id="GO:0009378">
    <property type="term" value="F:four-way junction helicase activity"/>
    <property type="evidence" value="ECO:0007669"/>
    <property type="project" value="TreeGrafter"/>
</dbReference>
<evidence type="ECO:0000256" key="7">
    <source>
        <dbReference type="ARBA" id="ARBA00034808"/>
    </source>
</evidence>
<dbReference type="EC" id="5.6.2.4" evidence="7"/>
<evidence type="ECO:0000256" key="1">
    <source>
        <dbReference type="ARBA" id="ARBA00005446"/>
    </source>
</evidence>
<reference evidence="10" key="1">
    <citation type="submission" date="2023-03" db="EMBL/GenBank/DDBJ databases">
        <title>Massive genome expansion in bonnet fungi (Mycena s.s.) driven by repeated elements and novel gene families across ecological guilds.</title>
        <authorList>
            <consortium name="Lawrence Berkeley National Laboratory"/>
            <person name="Harder C.B."/>
            <person name="Miyauchi S."/>
            <person name="Viragh M."/>
            <person name="Kuo A."/>
            <person name="Thoen E."/>
            <person name="Andreopoulos B."/>
            <person name="Lu D."/>
            <person name="Skrede I."/>
            <person name="Drula E."/>
            <person name="Henrissat B."/>
            <person name="Morin E."/>
            <person name="Kohler A."/>
            <person name="Barry K."/>
            <person name="LaButti K."/>
            <person name="Morin E."/>
            <person name="Salamov A."/>
            <person name="Lipzen A."/>
            <person name="Mereny Z."/>
            <person name="Hegedus B."/>
            <person name="Baldrian P."/>
            <person name="Stursova M."/>
            <person name="Weitz H."/>
            <person name="Taylor A."/>
            <person name="Grigoriev I.V."/>
            <person name="Nagy L.G."/>
            <person name="Martin F."/>
            <person name="Kauserud H."/>
        </authorList>
    </citation>
    <scope>NUCLEOTIDE SEQUENCE</scope>
    <source>
        <strain evidence="10">9284</strain>
    </source>
</reference>
<dbReference type="GO" id="GO:0005694">
    <property type="term" value="C:chromosome"/>
    <property type="evidence" value="ECO:0007669"/>
    <property type="project" value="TreeGrafter"/>
</dbReference>
<accession>A0AAD7BT38</accession>
<dbReference type="Gene3D" id="3.40.50.300">
    <property type="entry name" value="P-loop containing nucleotide triphosphate hydrolases"/>
    <property type="match status" value="2"/>
</dbReference>
<dbReference type="SUPFAM" id="SSF52540">
    <property type="entry name" value="P-loop containing nucleoside triphosphate hydrolases"/>
    <property type="match status" value="1"/>
</dbReference>
<keyword evidence="2" id="KW-0547">Nucleotide-binding</keyword>
<dbReference type="GO" id="GO:0005737">
    <property type="term" value="C:cytoplasm"/>
    <property type="evidence" value="ECO:0007669"/>
    <property type="project" value="TreeGrafter"/>
</dbReference>
<evidence type="ECO:0000256" key="2">
    <source>
        <dbReference type="ARBA" id="ARBA00022741"/>
    </source>
</evidence>
<evidence type="ECO:0000259" key="9">
    <source>
        <dbReference type="PROSITE" id="PS51194"/>
    </source>
</evidence>
<proteinExistence type="inferred from homology"/>
<evidence type="ECO:0000256" key="4">
    <source>
        <dbReference type="ARBA" id="ARBA00023125"/>
    </source>
</evidence>
<evidence type="ECO:0000313" key="10">
    <source>
        <dbReference type="EMBL" id="KAJ7630263.1"/>
    </source>
</evidence>
<name>A0AAD7BT38_9AGAR</name>
<dbReference type="GO" id="GO:0005524">
    <property type="term" value="F:ATP binding"/>
    <property type="evidence" value="ECO:0007669"/>
    <property type="project" value="UniProtKB-KW"/>
</dbReference>
<dbReference type="PANTHER" id="PTHR13710">
    <property type="entry name" value="DNA HELICASE RECQ FAMILY MEMBER"/>
    <property type="match status" value="1"/>
</dbReference>
<feature type="domain" description="Helicase ATP-binding" evidence="8">
    <location>
        <begin position="39"/>
        <end position="216"/>
    </location>
</feature>
<evidence type="ECO:0000256" key="5">
    <source>
        <dbReference type="ARBA" id="ARBA00023235"/>
    </source>
</evidence>
<comment type="catalytic activity">
    <reaction evidence="6">
        <text>Couples ATP hydrolysis with the unwinding of duplex DNA by translocating in the 3'-5' direction.</text>
        <dbReference type="EC" id="5.6.2.4"/>
    </reaction>
</comment>
<dbReference type="GO" id="GO:0043138">
    <property type="term" value="F:3'-5' DNA helicase activity"/>
    <property type="evidence" value="ECO:0007669"/>
    <property type="project" value="UniProtKB-EC"/>
</dbReference>
<feature type="domain" description="Helicase C-terminal" evidence="9">
    <location>
        <begin position="261"/>
        <end position="420"/>
    </location>
</feature>
<organism evidence="10 11">
    <name type="scientific">Roridomyces roridus</name>
    <dbReference type="NCBI Taxonomy" id="1738132"/>
    <lineage>
        <taxon>Eukaryota</taxon>
        <taxon>Fungi</taxon>
        <taxon>Dikarya</taxon>
        <taxon>Basidiomycota</taxon>
        <taxon>Agaricomycotina</taxon>
        <taxon>Agaricomycetes</taxon>
        <taxon>Agaricomycetidae</taxon>
        <taxon>Agaricales</taxon>
        <taxon>Marasmiineae</taxon>
        <taxon>Mycenaceae</taxon>
        <taxon>Roridomyces</taxon>
    </lineage>
</organism>
<comment type="similarity">
    <text evidence="1">Belongs to the helicase family. RecQ subfamily.</text>
</comment>
<dbReference type="PANTHER" id="PTHR13710:SF105">
    <property type="entry name" value="ATP-DEPENDENT DNA HELICASE Q1"/>
    <property type="match status" value="1"/>
</dbReference>
<dbReference type="AlphaFoldDB" id="A0AAD7BT38"/>
<keyword evidence="5" id="KW-0413">Isomerase</keyword>
<dbReference type="SMART" id="SM00487">
    <property type="entry name" value="DEXDc"/>
    <property type="match status" value="1"/>
</dbReference>
<protein>
    <recommendedName>
        <fullName evidence="7">DNA 3'-5' helicase</fullName>
        <ecNumber evidence="7">5.6.2.4</ecNumber>
    </recommendedName>
</protein>
<comment type="caution">
    <text evidence="10">The sequence shown here is derived from an EMBL/GenBank/DDBJ whole genome shotgun (WGS) entry which is preliminary data.</text>
</comment>
<dbReference type="EMBL" id="JARKIF010000009">
    <property type="protein sequence ID" value="KAJ7630263.1"/>
    <property type="molecule type" value="Genomic_DNA"/>
</dbReference>
<evidence type="ECO:0000256" key="6">
    <source>
        <dbReference type="ARBA" id="ARBA00034617"/>
    </source>
</evidence>
<keyword evidence="11" id="KW-1185">Reference proteome</keyword>
<keyword evidence="4" id="KW-0238">DNA-binding</keyword>
<gene>
    <name evidence="10" type="ORF">FB45DRAFT_747184</name>
</gene>
<dbReference type="InterPro" id="IPR001650">
    <property type="entry name" value="Helicase_C-like"/>
</dbReference>
<dbReference type="GO" id="GO:0016787">
    <property type="term" value="F:hydrolase activity"/>
    <property type="evidence" value="ECO:0007669"/>
    <property type="project" value="UniProtKB-KW"/>
</dbReference>
<dbReference type="PROSITE" id="PS51194">
    <property type="entry name" value="HELICASE_CTER"/>
    <property type="match status" value="1"/>
</dbReference>
<dbReference type="PROSITE" id="PS51192">
    <property type="entry name" value="HELICASE_ATP_BIND_1"/>
    <property type="match status" value="1"/>
</dbReference>
<dbReference type="InterPro" id="IPR027417">
    <property type="entry name" value="P-loop_NTPase"/>
</dbReference>
<dbReference type="CDD" id="cd18785">
    <property type="entry name" value="SF2_C"/>
    <property type="match status" value="1"/>
</dbReference>
<keyword evidence="10" id="KW-0378">Hydrolase</keyword>
<evidence type="ECO:0000259" key="8">
    <source>
        <dbReference type="PROSITE" id="PS51192"/>
    </source>
</evidence>